<feature type="coiled-coil region" evidence="4">
    <location>
        <begin position="721"/>
        <end position="766"/>
    </location>
</feature>
<dbReference type="PANTHER" id="PTHR24126">
    <property type="entry name" value="ANKYRIN REPEAT, PH AND SEC7 DOMAIN CONTAINING PROTEIN SECG-RELATED"/>
    <property type="match status" value="1"/>
</dbReference>
<keyword evidence="2 3" id="KW-0040">ANK repeat</keyword>
<evidence type="ECO:0000256" key="4">
    <source>
        <dbReference type="SAM" id="Coils"/>
    </source>
</evidence>
<dbReference type="EMBL" id="HACA01027666">
    <property type="protein sequence ID" value="CDW45027.1"/>
    <property type="molecule type" value="Transcribed_RNA"/>
</dbReference>
<feature type="coiled-coil region" evidence="4">
    <location>
        <begin position="1394"/>
        <end position="1442"/>
    </location>
</feature>
<evidence type="ECO:0000256" key="3">
    <source>
        <dbReference type="PROSITE-ProRule" id="PRU00023"/>
    </source>
</evidence>
<feature type="region of interest" description="Disordered" evidence="5">
    <location>
        <begin position="403"/>
        <end position="450"/>
    </location>
</feature>
<dbReference type="SUPFAM" id="SSF48403">
    <property type="entry name" value="Ankyrin repeat"/>
    <property type="match status" value="1"/>
</dbReference>
<protein>
    <submittedName>
        <fullName evidence="6">Uncharacterized protein</fullName>
    </submittedName>
</protein>
<evidence type="ECO:0000313" key="6">
    <source>
        <dbReference type="EMBL" id="CDW45027.1"/>
    </source>
</evidence>
<feature type="compositionally biased region" description="Low complexity" evidence="5">
    <location>
        <begin position="411"/>
        <end position="420"/>
    </location>
</feature>
<dbReference type="PROSITE" id="PS50297">
    <property type="entry name" value="ANK_REP_REGION"/>
    <property type="match status" value="4"/>
</dbReference>
<feature type="compositionally biased region" description="Polar residues" evidence="5">
    <location>
        <begin position="423"/>
        <end position="441"/>
    </location>
</feature>
<feature type="repeat" description="ANK" evidence="3">
    <location>
        <begin position="144"/>
        <end position="176"/>
    </location>
</feature>
<organism evidence="6">
    <name type="scientific">Lepeophtheirus salmonis</name>
    <name type="common">Salmon louse</name>
    <name type="synonym">Caligus salmonis</name>
    <dbReference type="NCBI Taxonomy" id="72036"/>
    <lineage>
        <taxon>Eukaryota</taxon>
        <taxon>Metazoa</taxon>
        <taxon>Ecdysozoa</taxon>
        <taxon>Arthropoda</taxon>
        <taxon>Crustacea</taxon>
        <taxon>Multicrustacea</taxon>
        <taxon>Hexanauplia</taxon>
        <taxon>Copepoda</taxon>
        <taxon>Siphonostomatoida</taxon>
        <taxon>Caligidae</taxon>
        <taxon>Lepeophtheirus</taxon>
    </lineage>
</organism>
<dbReference type="PANTHER" id="PTHR24126:SF14">
    <property type="entry name" value="ANK_REP_REGION DOMAIN-CONTAINING PROTEIN"/>
    <property type="match status" value="1"/>
</dbReference>
<dbReference type="InterPro" id="IPR036770">
    <property type="entry name" value="Ankyrin_rpt-contain_sf"/>
</dbReference>
<dbReference type="Pfam" id="PF12796">
    <property type="entry name" value="Ank_2"/>
    <property type="match status" value="2"/>
</dbReference>
<feature type="coiled-coil region" evidence="4">
    <location>
        <begin position="810"/>
        <end position="950"/>
    </location>
</feature>
<dbReference type="SMART" id="SM00248">
    <property type="entry name" value="ANK"/>
    <property type="match status" value="7"/>
</dbReference>
<feature type="repeat" description="ANK" evidence="3">
    <location>
        <begin position="177"/>
        <end position="209"/>
    </location>
</feature>
<proteinExistence type="predicted"/>
<feature type="coiled-coil region" evidence="4">
    <location>
        <begin position="1025"/>
        <end position="1345"/>
    </location>
</feature>
<keyword evidence="4" id="KW-0175">Coiled coil</keyword>
<dbReference type="Gene3D" id="1.25.40.20">
    <property type="entry name" value="Ankyrin repeat-containing domain"/>
    <property type="match status" value="2"/>
</dbReference>
<feature type="repeat" description="ANK" evidence="3">
    <location>
        <begin position="111"/>
        <end position="143"/>
    </location>
</feature>
<sequence length="1467" mass="169726">MKKVLRFVKKKRLSSPSPVPRSPSLGSIVSCYEQNPDSSYFKSNALHAAVYGEDLEKVKKILGRTRYDVTLADNYGRTPLHLASSSGNVAILWQLLHARAGDVPLHRTDMKGATPLHRAVDGGHAEAAEMLLERGCPLDISDEMGNTVLHLAIRRDAKDLTSRLLRKGANPDILNSKGETPMLEAIRLGRIQLAQNLLRSGASPHTPREKDGMTPLMLTCRIPDLNFAEILLDYDANPEELNPDGKSAIHFAKETDCPNLVETLERAAYIRKNATYESEDNSFDDVLFDGDLLDEHEYSNTQIDNQGPSNVVKKLQVESKNVREAIENLSSWSSSTASPASAGAKARTVMDLSKMLPESPSDVNKPNVLSTKVIIGSPNSSHVPNEDFYDEENSQNIYDVPEDVKEEESSHWSSSVGSHGKNSKITSPKRNETIQNPSNEDFGSLNDRRKSFPTLNELKNDTKTSATFTSADHTSPSKYKTFSTMRSAKNTVLLESEDNQVVKQEALCHDATISEDNWDSDDEIEPPLSLDVSSLKSQVEREKEKKLAFKEELQRTRDDQEKLSDENEELRDEISKVQYDNKELKKELVEVTVGTRHKEESIQTLEQKIKQLTEDEVVKSKEITKLKKEIDQLLSQLETMESVKQHEISDKKSALNRYQDELEDKSNKISSLEQEIDRLKIENDKIEELSKIIHNKESVLDKTSYQHGNLIRDHSDLRGEYERLKMESSEKESRLQTLVDKYSAQIQALESRLYERETELQQIIDEKARLVQDKEISEVRLRKEIEMLQFQNESFDNECKKRQSEVVEESNKTRLIEKETEKKIQQLEEDNEALFQEKNNLLLKHKYKDNEKDNLVQEISVLKVALEQEKSTIDSLRKNESERTKYLNDLLSRIKHKEVENAKILEENKCLSFETSKSKANIHSKHTSRVNDLENTVHRLETINYSLNEEIKKLKSLLHQRDDEIADLMTTMELNSNLLKDERAINNNHVKSKVSNSVQNSHRISQSLHENNELKGLLETKDTELADIKTLYNDQLQEIASLRNDVLEREKRIDNVILELDHSNEKLKSANVHIGSLKNDISRIENQYNSAINDKNDVLVELSNSELRYDDINRTSLVEYRSLISKEKAKVEEKQDKCIRLLNENGRLEKEIEKLQKELCDLQVDLDKAFHERRTLQHRMMQASNKALTLEDELKHEKRRRSVHIRKLSEMEHRVEEEKKMCSTYEEKMKKVQAELEKEVDSRMNLDEKFRALSQEKSDVWDISTSELKSRIRSLQIKNDELNKRILSDGKKIMSLNEVMKKSKDLRIQNEEKDQLIKDLQEKIVSNHQKESLKYQKELKKMRMKFEIMARNELNQKLSEVNLFLDKRYRDQTEVDQKKDFLMENIQNDLSSRLLDARKELGEIKNQMKATERGIVVLQRQLQERELELSSERSLRRKLEKQVDRTTDHDRFIQPIGLPLYSQPAYF</sequence>
<feature type="coiled-coil region" evidence="4">
    <location>
        <begin position="532"/>
        <end position="692"/>
    </location>
</feature>
<dbReference type="InterPro" id="IPR002110">
    <property type="entry name" value="Ankyrin_rpt"/>
</dbReference>
<dbReference type="PROSITE" id="PS50088">
    <property type="entry name" value="ANK_REPEAT"/>
    <property type="match status" value="4"/>
</dbReference>
<dbReference type="Pfam" id="PF00023">
    <property type="entry name" value="Ank"/>
    <property type="match status" value="1"/>
</dbReference>
<accession>A0A0K2V4G4</accession>
<dbReference type="Gene3D" id="1.20.5.1700">
    <property type="match status" value="1"/>
</dbReference>
<feature type="repeat" description="ANK" evidence="3">
    <location>
        <begin position="75"/>
        <end position="100"/>
    </location>
</feature>
<name>A0A0K2V4G4_LEPSM</name>
<keyword evidence="1" id="KW-0677">Repeat</keyword>
<evidence type="ECO:0000256" key="2">
    <source>
        <dbReference type="ARBA" id="ARBA00023043"/>
    </source>
</evidence>
<evidence type="ECO:0000256" key="1">
    <source>
        <dbReference type="ARBA" id="ARBA00022737"/>
    </source>
</evidence>
<evidence type="ECO:0000256" key="5">
    <source>
        <dbReference type="SAM" id="MobiDB-lite"/>
    </source>
</evidence>
<dbReference type="OrthoDB" id="10038298at2759"/>
<reference evidence="6" key="1">
    <citation type="submission" date="2014-05" db="EMBL/GenBank/DDBJ databases">
        <authorList>
            <person name="Chronopoulou M."/>
        </authorList>
    </citation>
    <scope>NUCLEOTIDE SEQUENCE</scope>
    <source>
        <tissue evidence="6">Whole organism</tissue>
    </source>
</reference>